<comment type="similarity">
    <text evidence="1 5">Belongs to the peptidase S8 family.</text>
</comment>
<keyword evidence="4" id="KW-0720">Serine protease</keyword>
<dbReference type="OrthoDB" id="9762689at2"/>
<dbReference type="GO" id="GO:0006508">
    <property type="term" value="P:proteolysis"/>
    <property type="evidence" value="ECO:0007669"/>
    <property type="project" value="UniProtKB-KW"/>
</dbReference>
<feature type="domain" description="Peptidase S8/S53" evidence="6">
    <location>
        <begin position="419"/>
        <end position="543"/>
    </location>
</feature>
<evidence type="ECO:0000256" key="4">
    <source>
        <dbReference type="ARBA" id="ARBA00022825"/>
    </source>
</evidence>
<dbReference type="Pfam" id="PF00082">
    <property type="entry name" value="Peptidase_S8"/>
    <property type="match status" value="2"/>
</dbReference>
<keyword evidence="8" id="KW-1185">Reference proteome</keyword>
<dbReference type="Proteomes" id="UP000295718">
    <property type="component" value="Unassembled WGS sequence"/>
</dbReference>
<dbReference type="Gene3D" id="3.40.50.200">
    <property type="entry name" value="Peptidase S8/S53 domain"/>
    <property type="match status" value="1"/>
</dbReference>
<dbReference type="AlphaFoldDB" id="A0A4R1R2A4"/>
<reference evidence="7 8" key="1">
    <citation type="submission" date="2019-03" db="EMBL/GenBank/DDBJ databases">
        <title>Genomic Encyclopedia of Type Strains, Phase IV (KMG-IV): sequencing the most valuable type-strain genomes for metagenomic binning, comparative biology and taxonomic classification.</title>
        <authorList>
            <person name="Goeker M."/>
        </authorList>
    </citation>
    <scope>NUCLEOTIDE SEQUENCE [LARGE SCALE GENOMIC DNA]</scope>
    <source>
        <strain evidence="7 8">DSM 100556</strain>
    </source>
</reference>
<dbReference type="InterPro" id="IPR034045">
    <property type="entry name" value="Pep_S8_CspA-like"/>
</dbReference>
<feature type="domain" description="Peptidase S8/S53" evidence="6">
    <location>
        <begin position="88"/>
        <end position="284"/>
    </location>
</feature>
<evidence type="ECO:0000256" key="5">
    <source>
        <dbReference type="PROSITE-ProRule" id="PRU01240"/>
    </source>
</evidence>
<dbReference type="PANTHER" id="PTHR43806">
    <property type="entry name" value="PEPTIDASE S8"/>
    <property type="match status" value="1"/>
</dbReference>
<dbReference type="PANTHER" id="PTHR43806:SF11">
    <property type="entry name" value="CEREVISIN-RELATED"/>
    <property type="match status" value="1"/>
</dbReference>
<dbReference type="InterPro" id="IPR036852">
    <property type="entry name" value="Peptidase_S8/S53_dom_sf"/>
</dbReference>
<organism evidence="7 8">
    <name type="scientific">Kineothrix alysoides</name>
    <dbReference type="NCBI Taxonomy" id="1469948"/>
    <lineage>
        <taxon>Bacteria</taxon>
        <taxon>Bacillati</taxon>
        <taxon>Bacillota</taxon>
        <taxon>Clostridia</taxon>
        <taxon>Lachnospirales</taxon>
        <taxon>Lachnospiraceae</taxon>
        <taxon>Kineothrix</taxon>
    </lineage>
</organism>
<dbReference type="PROSITE" id="PS51892">
    <property type="entry name" value="SUBTILASE"/>
    <property type="match status" value="1"/>
</dbReference>
<dbReference type="InterPro" id="IPR022398">
    <property type="entry name" value="Peptidase_S8_His-AS"/>
</dbReference>
<comment type="caution">
    <text evidence="7">The sequence shown here is derived from an EMBL/GenBank/DDBJ whole genome shotgun (WGS) entry which is preliminary data.</text>
</comment>
<dbReference type="CDD" id="cd07478">
    <property type="entry name" value="Peptidases_S8_CspA-like"/>
    <property type="match status" value="1"/>
</dbReference>
<comment type="caution">
    <text evidence="5">Lacks conserved residue(s) required for the propagation of feature annotation.</text>
</comment>
<dbReference type="GO" id="GO:0004252">
    <property type="term" value="F:serine-type endopeptidase activity"/>
    <property type="evidence" value="ECO:0007669"/>
    <property type="project" value="InterPro"/>
</dbReference>
<dbReference type="PROSITE" id="PS00137">
    <property type="entry name" value="SUBTILASE_HIS"/>
    <property type="match status" value="1"/>
</dbReference>
<evidence type="ECO:0000256" key="2">
    <source>
        <dbReference type="ARBA" id="ARBA00022670"/>
    </source>
</evidence>
<dbReference type="InterPro" id="IPR023827">
    <property type="entry name" value="Peptidase_S8_Asp-AS"/>
</dbReference>
<keyword evidence="2" id="KW-0645">Protease</keyword>
<sequence length="557" mass="61509">MEKILDEDYYDLMIDNVLLPNYDTGNNITNINERHSLLHVLTRQVNICDLGTNPYHRFPSIFTLTASISSQVSGVQQIQRNPSLALYGTGVIVGIIDTGIDYQHPAFRHNDGSTRIVSMWDQTVQTGTPPETFSYGSEYSRELINLALISAEPLSVVPSEDTNGHGTAIASIIAGKTDNVQNFSGVATEAEYVVVKLKEAKMNLRQISFVPEDAICYQESDVMLGARYLFSVARKLNRPLAICVALGTSQGGHDEHGATTGYLDYLTHRPQICVTVSGGNEGNSGRHYYGNIAVPTSDTLFELKVGSEDKLFAMEIWPYAPSRLTIEVTSPSGESTPLVYPGINTCERFNFVYNQGSLWINNITFEEETGEQLILLRFQNPFTGIWSFKLHNLENEQFSFHSWLPSGDLISRETYFLQSNPSTTITSPGNAIRPLTVTAYNQSNDSIWIDSGRGYTRTNQVKPDVVAPGYELPCAVPGGRYATLTGTGAAAAYACGITSMLLEWAVIRGNYTSITGTDISRLLTRSAYRDPNTTYPNNIWGYGQIDINGVFERLANL</sequence>
<dbReference type="Gene3D" id="2.60.120.1290">
    <property type="match status" value="1"/>
</dbReference>
<dbReference type="SUPFAM" id="SSF52743">
    <property type="entry name" value="Subtilisin-like"/>
    <property type="match status" value="1"/>
</dbReference>
<dbReference type="EMBL" id="SLUO01000004">
    <property type="protein sequence ID" value="TCL59496.1"/>
    <property type="molecule type" value="Genomic_DNA"/>
</dbReference>
<proteinExistence type="inferred from homology"/>
<evidence type="ECO:0000313" key="8">
    <source>
        <dbReference type="Proteomes" id="UP000295718"/>
    </source>
</evidence>
<keyword evidence="3" id="KW-0378">Hydrolase</keyword>
<dbReference type="STRING" id="1469948.GCA_000732725_03628"/>
<dbReference type="InterPro" id="IPR000209">
    <property type="entry name" value="Peptidase_S8/S53_dom"/>
</dbReference>
<dbReference type="PIRSF" id="PIRSF037894">
    <property type="entry name" value="Subtilisin_rel_CspABC"/>
    <property type="match status" value="1"/>
</dbReference>
<evidence type="ECO:0000256" key="1">
    <source>
        <dbReference type="ARBA" id="ARBA00011073"/>
    </source>
</evidence>
<accession>A0A4R1R2A4</accession>
<protein>
    <submittedName>
        <fullName evidence="7">Subtilase family protein</fullName>
    </submittedName>
</protein>
<evidence type="ECO:0000313" key="7">
    <source>
        <dbReference type="EMBL" id="TCL59496.1"/>
    </source>
</evidence>
<dbReference type="PROSITE" id="PS00136">
    <property type="entry name" value="SUBTILASE_ASP"/>
    <property type="match status" value="1"/>
</dbReference>
<dbReference type="PRINTS" id="PR00723">
    <property type="entry name" value="SUBTILISIN"/>
</dbReference>
<evidence type="ECO:0000256" key="3">
    <source>
        <dbReference type="ARBA" id="ARBA00022801"/>
    </source>
</evidence>
<dbReference type="InterPro" id="IPR015500">
    <property type="entry name" value="Peptidase_S8_subtilisin-rel"/>
</dbReference>
<dbReference type="InterPro" id="IPR017310">
    <property type="entry name" value="Pept_S8A_subtilisin_clostridia"/>
</dbReference>
<dbReference type="InterPro" id="IPR050131">
    <property type="entry name" value="Peptidase_S8_subtilisin-like"/>
</dbReference>
<name>A0A4R1R2A4_9FIRM</name>
<evidence type="ECO:0000259" key="6">
    <source>
        <dbReference type="Pfam" id="PF00082"/>
    </source>
</evidence>
<dbReference type="RefSeq" id="WP_031392248.1">
    <property type="nucleotide sequence ID" value="NZ_JPNB01000002.1"/>
</dbReference>
<gene>
    <name evidence="7" type="ORF">EDD76_104233</name>
</gene>